<feature type="region of interest" description="Disordered" evidence="1">
    <location>
        <begin position="108"/>
        <end position="131"/>
    </location>
</feature>
<evidence type="ECO:0000313" key="2">
    <source>
        <dbReference type="EMBL" id="CAK0905405.1"/>
    </source>
</evidence>
<dbReference type="EMBL" id="CAUYUJ010021556">
    <property type="protein sequence ID" value="CAK0905405.1"/>
    <property type="molecule type" value="Genomic_DNA"/>
</dbReference>
<feature type="non-terminal residue" evidence="2">
    <location>
        <position position="635"/>
    </location>
</feature>
<feature type="region of interest" description="Disordered" evidence="1">
    <location>
        <begin position="279"/>
        <end position="300"/>
    </location>
</feature>
<keyword evidence="3" id="KW-1185">Reference proteome</keyword>
<evidence type="ECO:0000313" key="3">
    <source>
        <dbReference type="Proteomes" id="UP001189429"/>
    </source>
</evidence>
<feature type="compositionally biased region" description="Basic and acidic residues" evidence="1">
    <location>
        <begin position="108"/>
        <end position="126"/>
    </location>
</feature>
<evidence type="ECO:0000256" key="1">
    <source>
        <dbReference type="SAM" id="MobiDB-lite"/>
    </source>
</evidence>
<dbReference type="Proteomes" id="UP001189429">
    <property type="component" value="Unassembled WGS sequence"/>
</dbReference>
<sequence>MRSCPQLTAKAKAMQEASSNGLYTDETEREQVNLQTGEVFFDNKPPLPVPNELVMTDGFQQVFDKLRPQCTVVEDSSNRVWYQIADNTEGRMSTYMVRKWNSTASCYKEGDDPTDPGHGEMKENPKRKDHMPWGPVELTKYTFSLVATQGWPGYPQLVEGTKLRYLDTTYTRMQETHLKEAAVKDRVMARIFQIIRWTHPRDREGKRIKNLQKLIFKEPIERNPRYLMYIRPADGAQGQFVQVVYFETLDVIKFFGISDSGRRGIRRLICTSNFRLSLHSPSPRDPENAPPSYPRNTDGGMPFFMGSPFMNLYNAQNMLMPPEESVVIERSILQSNQVLEEGLREQAGKLGQDQAALPVGLLPLKPFATRGYEGEDSQPESKEVEIFCQRDLVGSIPGCLLDGYDFWRRGADAIMGYPKKTVLSSYSHAAVPWWMGSAIIMHMGGMAHDGELGDTVSHMEAKTEIYRVPWRHVEDPDGCAGLQAASKPLVLLNLMDPPKGSLLESVARLLARIELLSNVLVWSSTVNVKSPDDSREISFIQLPRLNLNFTLKMVEGEPRLECVQRSGMYIKARLSQDSSLNKMGILRHWWPYILLESSSGKTDVLMANYRWQRIPLPGNPMSTRCQPIDDKKWGS</sequence>
<comment type="caution">
    <text evidence="2">The sequence shown here is derived from an EMBL/GenBank/DDBJ whole genome shotgun (WGS) entry which is preliminary data.</text>
</comment>
<proteinExistence type="predicted"/>
<name>A0ABN9XZ22_9DINO</name>
<organism evidence="2 3">
    <name type="scientific">Prorocentrum cordatum</name>
    <dbReference type="NCBI Taxonomy" id="2364126"/>
    <lineage>
        <taxon>Eukaryota</taxon>
        <taxon>Sar</taxon>
        <taxon>Alveolata</taxon>
        <taxon>Dinophyceae</taxon>
        <taxon>Prorocentrales</taxon>
        <taxon>Prorocentraceae</taxon>
        <taxon>Prorocentrum</taxon>
    </lineage>
</organism>
<reference evidence="2" key="1">
    <citation type="submission" date="2023-10" db="EMBL/GenBank/DDBJ databases">
        <authorList>
            <person name="Chen Y."/>
            <person name="Shah S."/>
            <person name="Dougan E. K."/>
            <person name="Thang M."/>
            <person name="Chan C."/>
        </authorList>
    </citation>
    <scope>NUCLEOTIDE SEQUENCE [LARGE SCALE GENOMIC DNA]</scope>
</reference>
<protein>
    <submittedName>
        <fullName evidence="2">Uncharacterized protein</fullName>
    </submittedName>
</protein>
<gene>
    <name evidence="2" type="ORF">PCOR1329_LOCUS81130</name>
</gene>
<accession>A0ABN9XZ22</accession>